<evidence type="ECO:0000256" key="1">
    <source>
        <dbReference type="SAM" id="MobiDB-lite"/>
    </source>
</evidence>
<protein>
    <submittedName>
        <fullName evidence="2">Uncharacterized protein</fullName>
    </submittedName>
</protein>
<evidence type="ECO:0000313" key="2">
    <source>
        <dbReference type="EMBL" id="VFK46754.1"/>
    </source>
</evidence>
<accession>A0A450YYY7</accession>
<reference evidence="2" key="1">
    <citation type="submission" date="2019-02" db="EMBL/GenBank/DDBJ databases">
        <authorList>
            <person name="Gruber-Vodicka R. H."/>
            <person name="Seah K. B. B."/>
        </authorList>
    </citation>
    <scope>NUCLEOTIDE SEQUENCE</scope>
    <source>
        <strain evidence="2">BECK_BZ123</strain>
    </source>
</reference>
<proteinExistence type="predicted"/>
<gene>
    <name evidence="2" type="ORF">BECKTC1821D_GA0114238_103521</name>
</gene>
<organism evidence="2">
    <name type="scientific">Candidatus Kentrum sp. TC</name>
    <dbReference type="NCBI Taxonomy" id="2126339"/>
    <lineage>
        <taxon>Bacteria</taxon>
        <taxon>Pseudomonadati</taxon>
        <taxon>Pseudomonadota</taxon>
        <taxon>Gammaproteobacteria</taxon>
        <taxon>Candidatus Kentrum</taxon>
    </lineage>
</organism>
<sequence length="175" mass="19367">MFRSMTTVASRVPPVIPISVTMIEMRSISQFGRQVKVMPNLCQRLIIASPSLSIKVRNLDVDILALSLDTRRLIVEVRNLSVESLSLNDEVQSLSVETLNLNDASSTRSVDTPDLSVASRNLNRHPAPHSAGLSGFFFALAFFKRSPNWSATGFRPGGQSWRRSGRNYRPVSPLA</sequence>
<dbReference type="EMBL" id="CAADFS010000035">
    <property type="protein sequence ID" value="VFK46754.1"/>
    <property type="molecule type" value="Genomic_DNA"/>
</dbReference>
<dbReference type="AlphaFoldDB" id="A0A450YYY7"/>
<name>A0A450YYY7_9GAMM</name>
<feature type="region of interest" description="Disordered" evidence="1">
    <location>
        <begin position="156"/>
        <end position="175"/>
    </location>
</feature>